<organism evidence="1 2">
    <name type="scientific">Candidatus Methylobacter titanis</name>
    <dbReference type="NCBI Taxonomy" id="3053457"/>
    <lineage>
        <taxon>Bacteria</taxon>
        <taxon>Pseudomonadati</taxon>
        <taxon>Pseudomonadota</taxon>
        <taxon>Gammaproteobacteria</taxon>
        <taxon>Methylococcales</taxon>
        <taxon>Methylococcaceae</taxon>
        <taxon>Methylobacter</taxon>
    </lineage>
</organism>
<name>A0AA43Q596_9GAMM</name>
<dbReference type="EMBL" id="JAQSDF010000050">
    <property type="protein sequence ID" value="MDI1231959.1"/>
    <property type="molecule type" value="Genomic_DNA"/>
</dbReference>
<protein>
    <submittedName>
        <fullName evidence="1">Uncharacterized protein</fullName>
    </submittedName>
</protein>
<proteinExistence type="predicted"/>
<dbReference type="Proteomes" id="UP001160519">
    <property type="component" value="Unassembled WGS sequence"/>
</dbReference>
<evidence type="ECO:0000313" key="2">
    <source>
        <dbReference type="Proteomes" id="UP001160519"/>
    </source>
</evidence>
<reference evidence="1" key="1">
    <citation type="submission" date="2023-01" db="EMBL/GenBank/DDBJ databases">
        <title>Biogeochemical cycle of methane in antarctic sediments.</title>
        <authorList>
            <person name="Roldan D.M."/>
            <person name="Menes R.J."/>
        </authorList>
    </citation>
    <scope>NUCLEOTIDE SEQUENCE [LARGE SCALE GENOMIC DNA]</scope>
    <source>
        <strain evidence="1">K-2018 MAG008</strain>
    </source>
</reference>
<evidence type="ECO:0000313" key="1">
    <source>
        <dbReference type="EMBL" id="MDI1231959.1"/>
    </source>
</evidence>
<keyword evidence="2" id="KW-1185">Reference proteome</keyword>
<comment type="caution">
    <text evidence="1">The sequence shown here is derived from an EMBL/GenBank/DDBJ whole genome shotgun (WGS) entry which is preliminary data.</text>
</comment>
<sequence length="54" mass="5827">MGKVESRLEQRSRATYGAVAEVALISIKATVVPAIINDLSIKLQGLDFLSLPDK</sequence>
<accession>A0AA43Q596</accession>
<dbReference type="AlphaFoldDB" id="A0AA43Q596"/>
<gene>
    <name evidence="1" type="ORF">PSU93_12485</name>
</gene>